<sequence length="91" mass="10896">MVPLYHDVAVMIHRLEARGGGEAEVKKDVDEEEVEMEEEGRGCWSRLPPPPHPVYDHSEERGIWWRNKRIFEVTFRTALLSHHDYFQWPQR</sequence>
<organism evidence="2 3">
    <name type="scientific">Portunus trituberculatus</name>
    <name type="common">Swimming crab</name>
    <name type="synonym">Neptunus trituberculatus</name>
    <dbReference type="NCBI Taxonomy" id="210409"/>
    <lineage>
        <taxon>Eukaryota</taxon>
        <taxon>Metazoa</taxon>
        <taxon>Ecdysozoa</taxon>
        <taxon>Arthropoda</taxon>
        <taxon>Crustacea</taxon>
        <taxon>Multicrustacea</taxon>
        <taxon>Malacostraca</taxon>
        <taxon>Eumalacostraca</taxon>
        <taxon>Eucarida</taxon>
        <taxon>Decapoda</taxon>
        <taxon>Pleocyemata</taxon>
        <taxon>Brachyura</taxon>
        <taxon>Eubrachyura</taxon>
        <taxon>Portunoidea</taxon>
        <taxon>Portunidae</taxon>
        <taxon>Portuninae</taxon>
        <taxon>Portunus</taxon>
    </lineage>
</organism>
<evidence type="ECO:0000313" key="3">
    <source>
        <dbReference type="Proteomes" id="UP000324222"/>
    </source>
</evidence>
<evidence type="ECO:0000256" key="1">
    <source>
        <dbReference type="SAM" id="MobiDB-lite"/>
    </source>
</evidence>
<protein>
    <submittedName>
        <fullName evidence="2">Uncharacterized protein</fullName>
    </submittedName>
</protein>
<keyword evidence="3" id="KW-1185">Reference proteome</keyword>
<evidence type="ECO:0000313" key="2">
    <source>
        <dbReference type="EMBL" id="MPC71557.1"/>
    </source>
</evidence>
<proteinExistence type="predicted"/>
<dbReference type="AlphaFoldDB" id="A0A5B7HQQ4"/>
<reference evidence="2 3" key="1">
    <citation type="submission" date="2019-05" db="EMBL/GenBank/DDBJ databases">
        <title>Another draft genome of Portunus trituberculatus and its Hox gene families provides insights of decapod evolution.</title>
        <authorList>
            <person name="Jeong J.-H."/>
            <person name="Song I."/>
            <person name="Kim S."/>
            <person name="Choi T."/>
            <person name="Kim D."/>
            <person name="Ryu S."/>
            <person name="Kim W."/>
        </authorList>
    </citation>
    <scope>NUCLEOTIDE SEQUENCE [LARGE SCALE GENOMIC DNA]</scope>
    <source>
        <tissue evidence="2">Muscle</tissue>
    </source>
</reference>
<feature type="region of interest" description="Disordered" evidence="1">
    <location>
        <begin position="37"/>
        <end position="57"/>
    </location>
</feature>
<accession>A0A5B7HQQ4</accession>
<dbReference type="Proteomes" id="UP000324222">
    <property type="component" value="Unassembled WGS sequence"/>
</dbReference>
<name>A0A5B7HQQ4_PORTR</name>
<comment type="caution">
    <text evidence="2">The sequence shown here is derived from an EMBL/GenBank/DDBJ whole genome shotgun (WGS) entry which is preliminary data.</text>
</comment>
<dbReference type="EMBL" id="VSRR010033106">
    <property type="protein sequence ID" value="MPC71557.1"/>
    <property type="molecule type" value="Genomic_DNA"/>
</dbReference>
<gene>
    <name evidence="2" type="ORF">E2C01_065835</name>
</gene>